<feature type="domain" description="Cytochrome c-552/4" evidence="4">
    <location>
        <begin position="169"/>
        <end position="207"/>
    </location>
</feature>
<reference evidence="5" key="1">
    <citation type="submission" date="2016-10" db="EMBL/GenBank/DDBJ databases">
        <authorList>
            <person name="de Groot N.N."/>
        </authorList>
    </citation>
    <scope>NUCLEOTIDE SEQUENCE</scope>
</reference>
<dbReference type="Pfam" id="PF13181">
    <property type="entry name" value="TPR_8"/>
    <property type="match status" value="1"/>
</dbReference>
<proteinExistence type="predicted"/>
<dbReference type="SUPFAM" id="SSF48695">
    <property type="entry name" value="Multiheme cytochromes"/>
    <property type="match status" value="1"/>
</dbReference>
<keyword evidence="1" id="KW-0732">Signal</keyword>
<dbReference type="AlphaFoldDB" id="A0A1W1BRZ1"/>
<dbReference type="InterPro" id="IPR023155">
    <property type="entry name" value="Cyt_c-552/4"/>
</dbReference>
<dbReference type="EMBL" id="FPHC01000039">
    <property type="protein sequence ID" value="SFV56221.1"/>
    <property type="molecule type" value="Genomic_DNA"/>
</dbReference>
<evidence type="ECO:0000259" key="4">
    <source>
        <dbReference type="Pfam" id="PF13435"/>
    </source>
</evidence>
<dbReference type="PANTHER" id="PTHR35038:SF8">
    <property type="entry name" value="C-TYPE POLYHEME CYTOCHROME OMCC"/>
    <property type="match status" value="1"/>
</dbReference>
<evidence type="ECO:0000256" key="1">
    <source>
        <dbReference type="ARBA" id="ARBA00022729"/>
    </source>
</evidence>
<sequence>MSALSVMKKRIVLVLMLSTLLSADNNATYIGDKSCIECHAKEVRDWQRSDHDLAMKEANAKTVLGDFNDSIFELHGIKSSFYKKGGRFFIRTDGEDGKLHDYEVVYTFGHYPLQQYLIKFPDGKYQIPDIAWDSRSKEEGGQRWYHIHQEDTILAGDPLHWTGINFNWNFMCADCHSTNLKKNYDPKSKSYHTTWDVINVSCEACHGPASKHLEWTKSKEKNISNSGFAISLLGKGGEWQINNNSSKPELFGGNLSKRRSEVELCAKCHSRRSQLDDDFKSGDKFRDHYLPSMLNEGLYFSDGKINDEVYVYDSFKQSKMYAKGVTCTDCHDSHTLKRKNEGDKVCYRCHMMSRYKTETHHHHKAGSAGSSCIGCHMPSRTYMGVDNRNDHSFRIPRPDLSVKIKGLPNACNNCHKDKNASWATEAMKSWYGKMPVGHQNFAHALQSLRSNSADAPKSLYSILMSDAPNIAKATATGYLGNYPSKQTYTTTLQMLRNNDGDIRFEALQALESFPPKMKVRELFRLLDDPLKTIRTEAARQLSSFSLGQIDDANKALYERSLNEYIDTLNFNADRPESQLALASLYRHQNQPEKAIEAYQEALRLAPIFAPAYINYSDFLRGRSEERKAYEILRDGIKKIPDIAVLHYSLGLWYVRNKENDKGVEELKKAVELDSDDPRLSYVYAVAIGEQNPRKAIEILEKSYQKHTGDLQIVSGLAYYYSKVGDTAKAEAYRSKATALQNFSVR</sequence>
<dbReference type="SMART" id="SM00028">
    <property type="entry name" value="TPR"/>
    <property type="match status" value="3"/>
</dbReference>
<keyword evidence="3" id="KW-0802">TPR repeat</keyword>
<protein>
    <submittedName>
        <fullName evidence="5">Probable deca-heme c-type cytochrome</fullName>
    </submittedName>
</protein>
<dbReference type="Gene3D" id="1.25.10.10">
    <property type="entry name" value="Leucine-rich Repeat Variant"/>
    <property type="match status" value="1"/>
</dbReference>
<dbReference type="InterPro" id="IPR019734">
    <property type="entry name" value="TPR_rpt"/>
</dbReference>
<accession>A0A1W1BRZ1</accession>
<organism evidence="5">
    <name type="scientific">hydrothermal vent metagenome</name>
    <dbReference type="NCBI Taxonomy" id="652676"/>
    <lineage>
        <taxon>unclassified sequences</taxon>
        <taxon>metagenomes</taxon>
        <taxon>ecological metagenomes</taxon>
    </lineage>
</organism>
<dbReference type="InterPro" id="IPR016024">
    <property type="entry name" value="ARM-type_fold"/>
</dbReference>
<dbReference type="InterPro" id="IPR013105">
    <property type="entry name" value="TPR_2"/>
</dbReference>
<dbReference type="PANTHER" id="PTHR35038">
    <property type="entry name" value="DISSIMILATORY SULFITE REDUCTASE SIRA"/>
    <property type="match status" value="1"/>
</dbReference>
<dbReference type="Pfam" id="PF13435">
    <property type="entry name" value="Cytochrome_C554"/>
    <property type="match status" value="1"/>
</dbReference>
<dbReference type="PROSITE" id="PS50005">
    <property type="entry name" value="TPR"/>
    <property type="match status" value="2"/>
</dbReference>
<dbReference type="Gene3D" id="1.10.1130.10">
    <property type="entry name" value="Flavocytochrome C3, Chain A"/>
    <property type="match status" value="2"/>
</dbReference>
<dbReference type="InterPro" id="IPR011989">
    <property type="entry name" value="ARM-like"/>
</dbReference>
<dbReference type="Gene3D" id="1.25.40.10">
    <property type="entry name" value="Tetratricopeptide repeat domain"/>
    <property type="match status" value="1"/>
</dbReference>
<dbReference type="InterPro" id="IPR036280">
    <property type="entry name" value="Multihaem_cyt_sf"/>
</dbReference>
<evidence type="ECO:0000256" key="3">
    <source>
        <dbReference type="ARBA" id="ARBA00022803"/>
    </source>
</evidence>
<dbReference type="InterPro" id="IPR051829">
    <property type="entry name" value="Multiheme_Cytochr_ET"/>
</dbReference>
<evidence type="ECO:0000313" key="5">
    <source>
        <dbReference type="EMBL" id="SFV56221.1"/>
    </source>
</evidence>
<dbReference type="SUPFAM" id="SSF48371">
    <property type="entry name" value="ARM repeat"/>
    <property type="match status" value="1"/>
</dbReference>
<evidence type="ECO:0000256" key="2">
    <source>
        <dbReference type="ARBA" id="ARBA00022737"/>
    </source>
</evidence>
<keyword evidence="2" id="KW-0677">Repeat</keyword>
<gene>
    <name evidence="5" type="ORF">MNB_SV-6-1664</name>
</gene>
<dbReference type="InterPro" id="IPR011990">
    <property type="entry name" value="TPR-like_helical_dom_sf"/>
</dbReference>
<dbReference type="Pfam" id="PF07719">
    <property type="entry name" value="TPR_2"/>
    <property type="match status" value="1"/>
</dbReference>
<dbReference type="SUPFAM" id="SSF48452">
    <property type="entry name" value="TPR-like"/>
    <property type="match status" value="1"/>
</dbReference>
<name>A0A1W1BRZ1_9ZZZZ</name>